<dbReference type="AlphaFoldDB" id="A0A5C3LFK2"/>
<gene>
    <name evidence="1" type="ORF">BDQ12DRAFT_693360</name>
</gene>
<organism evidence="1 2">
    <name type="scientific">Crucibulum laeve</name>
    <dbReference type="NCBI Taxonomy" id="68775"/>
    <lineage>
        <taxon>Eukaryota</taxon>
        <taxon>Fungi</taxon>
        <taxon>Dikarya</taxon>
        <taxon>Basidiomycota</taxon>
        <taxon>Agaricomycotina</taxon>
        <taxon>Agaricomycetes</taxon>
        <taxon>Agaricomycetidae</taxon>
        <taxon>Agaricales</taxon>
        <taxon>Agaricineae</taxon>
        <taxon>Nidulariaceae</taxon>
        <taxon>Crucibulum</taxon>
    </lineage>
</organism>
<sequence length="64" mass="7134">MSPGLLPRHQLKVRTTPSKVPISTTLASTIAMPISSLRSHPFHSFVLHILYHSHLLTLRPPSQT</sequence>
<dbReference type="Proteomes" id="UP000308652">
    <property type="component" value="Unassembled WGS sequence"/>
</dbReference>
<reference evidence="1 2" key="1">
    <citation type="journal article" date="2019" name="Nat. Ecol. Evol.">
        <title>Megaphylogeny resolves global patterns of mushroom evolution.</title>
        <authorList>
            <person name="Varga T."/>
            <person name="Krizsan K."/>
            <person name="Foldi C."/>
            <person name="Dima B."/>
            <person name="Sanchez-Garcia M."/>
            <person name="Sanchez-Ramirez S."/>
            <person name="Szollosi G.J."/>
            <person name="Szarkandi J.G."/>
            <person name="Papp V."/>
            <person name="Albert L."/>
            <person name="Andreopoulos W."/>
            <person name="Angelini C."/>
            <person name="Antonin V."/>
            <person name="Barry K.W."/>
            <person name="Bougher N.L."/>
            <person name="Buchanan P."/>
            <person name="Buyck B."/>
            <person name="Bense V."/>
            <person name="Catcheside P."/>
            <person name="Chovatia M."/>
            <person name="Cooper J."/>
            <person name="Damon W."/>
            <person name="Desjardin D."/>
            <person name="Finy P."/>
            <person name="Geml J."/>
            <person name="Haridas S."/>
            <person name="Hughes K."/>
            <person name="Justo A."/>
            <person name="Karasinski D."/>
            <person name="Kautmanova I."/>
            <person name="Kiss B."/>
            <person name="Kocsube S."/>
            <person name="Kotiranta H."/>
            <person name="LaButti K.M."/>
            <person name="Lechner B.E."/>
            <person name="Liimatainen K."/>
            <person name="Lipzen A."/>
            <person name="Lukacs Z."/>
            <person name="Mihaltcheva S."/>
            <person name="Morgado L.N."/>
            <person name="Niskanen T."/>
            <person name="Noordeloos M.E."/>
            <person name="Ohm R.A."/>
            <person name="Ortiz-Santana B."/>
            <person name="Ovrebo C."/>
            <person name="Racz N."/>
            <person name="Riley R."/>
            <person name="Savchenko A."/>
            <person name="Shiryaev A."/>
            <person name="Soop K."/>
            <person name="Spirin V."/>
            <person name="Szebenyi C."/>
            <person name="Tomsovsky M."/>
            <person name="Tulloss R.E."/>
            <person name="Uehling J."/>
            <person name="Grigoriev I.V."/>
            <person name="Vagvolgyi C."/>
            <person name="Papp T."/>
            <person name="Martin F.M."/>
            <person name="Miettinen O."/>
            <person name="Hibbett D.S."/>
            <person name="Nagy L.G."/>
        </authorList>
    </citation>
    <scope>NUCLEOTIDE SEQUENCE [LARGE SCALE GENOMIC DNA]</scope>
    <source>
        <strain evidence="1 2">CBS 166.37</strain>
    </source>
</reference>
<evidence type="ECO:0000313" key="1">
    <source>
        <dbReference type="EMBL" id="TFK31894.1"/>
    </source>
</evidence>
<protein>
    <submittedName>
        <fullName evidence="1">Uncharacterized protein</fullName>
    </submittedName>
</protein>
<proteinExistence type="predicted"/>
<dbReference type="EMBL" id="ML213698">
    <property type="protein sequence ID" value="TFK31894.1"/>
    <property type="molecule type" value="Genomic_DNA"/>
</dbReference>
<keyword evidence="2" id="KW-1185">Reference proteome</keyword>
<accession>A0A5C3LFK2</accession>
<evidence type="ECO:0000313" key="2">
    <source>
        <dbReference type="Proteomes" id="UP000308652"/>
    </source>
</evidence>
<name>A0A5C3LFK2_9AGAR</name>